<sequence length="43" mass="4657">MKSMKKSWLLLLGIVLATLLAGCMAGGSDDEGKNPIHQQMGRR</sequence>
<name>A0ABU5CSK0_9BACI</name>
<dbReference type="PROSITE" id="PS51257">
    <property type="entry name" value="PROKAR_LIPOPROTEIN"/>
    <property type="match status" value="1"/>
</dbReference>
<organism evidence="1 2">
    <name type="scientific">Paracerasibacillus soli</name>
    <dbReference type="NCBI Taxonomy" id="480284"/>
    <lineage>
        <taxon>Bacteria</taxon>
        <taxon>Bacillati</taxon>
        <taxon>Bacillota</taxon>
        <taxon>Bacilli</taxon>
        <taxon>Bacillales</taxon>
        <taxon>Bacillaceae</taxon>
        <taxon>Paracerasibacillus</taxon>
    </lineage>
</organism>
<dbReference type="EMBL" id="JAWDIQ010000002">
    <property type="protein sequence ID" value="MDY0409314.1"/>
    <property type="molecule type" value="Genomic_DNA"/>
</dbReference>
<reference evidence="1 2" key="1">
    <citation type="submission" date="2023-10" db="EMBL/GenBank/DDBJ databases">
        <title>Virgibacillus soli CC-YMP-6 genome.</title>
        <authorList>
            <person name="Miliotis G."/>
            <person name="Sengupta P."/>
            <person name="Hameed A."/>
            <person name="Chuvochina M."/>
            <person name="Mcdonagh F."/>
            <person name="Simpson A.C."/>
            <person name="Singh N.K."/>
            <person name="Rekha P.D."/>
            <person name="Raman K."/>
            <person name="Hugenholtz P."/>
            <person name="Venkateswaran K."/>
        </authorList>
    </citation>
    <scope>NUCLEOTIDE SEQUENCE [LARGE SCALE GENOMIC DNA]</scope>
    <source>
        <strain evidence="1 2">CC-YMP-6</strain>
    </source>
</reference>
<gene>
    <name evidence="1" type="ORF">RWD45_12980</name>
</gene>
<evidence type="ECO:0000313" key="1">
    <source>
        <dbReference type="EMBL" id="MDY0409314.1"/>
    </source>
</evidence>
<dbReference type="RefSeq" id="WP_320380110.1">
    <property type="nucleotide sequence ID" value="NZ_JAWDIQ010000002.1"/>
</dbReference>
<comment type="caution">
    <text evidence="1">The sequence shown here is derived from an EMBL/GenBank/DDBJ whole genome shotgun (WGS) entry which is preliminary data.</text>
</comment>
<keyword evidence="2" id="KW-1185">Reference proteome</keyword>
<accession>A0ABU5CSK0</accession>
<protein>
    <submittedName>
        <fullName evidence="1">Uncharacterized protein</fullName>
    </submittedName>
</protein>
<dbReference type="Proteomes" id="UP001275315">
    <property type="component" value="Unassembled WGS sequence"/>
</dbReference>
<evidence type="ECO:0000313" key="2">
    <source>
        <dbReference type="Proteomes" id="UP001275315"/>
    </source>
</evidence>
<proteinExistence type="predicted"/>